<reference evidence="2 3" key="1">
    <citation type="submission" date="2016-01" db="EMBL/GenBank/DDBJ databases">
        <authorList>
            <person name="Oliw E.H."/>
        </authorList>
    </citation>
    <scope>NUCLEOTIDE SEQUENCE [LARGE SCALE GENOMIC DNA]</scope>
    <source>
        <strain evidence="2 3">MJR8628B</strain>
    </source>
</reference>
<gene>
    <name evidence="2" type="ORF">HMPREF3196_00775</name>
</gene>
<feature type="region of interest" description="Disordered" evidence="1">
    <location>
        <begin position="1"/>
        <end position="39"/>
    </location>
</feature>
<feature type="compositionally biased region" description="Basic residues" evidence="1">
    <location>
        <begin position="18"/>
        <end position="39"/>
    </location>
</feature>
<proteinExistence type="predicted"/>
<protein>
    <submittedName>
        <fullName evidence="2">Uncharacterized protein</fullName>
    </submittedName>
</protein>
<dbReference type="AlphaFoldDB" id="A0A0H2PCQ5"/>
<name>A0A0H2PCQ5_BIFBI</name>
<evidence type="ECO:0000313" key="3">
    <source>
        <dbReference type="Proteomes" id="UP000070092"/>
    </source>
</evidence>
<feature type="compositionally biased region" description="Polar residues" evidence="1">
    <location>
        <begin position="1"/>
        <end position="10"/>
    </location>
</feature>
<organism evidence="2 3">
    <name type="scientific">Bifidobacterium bifidum</name>
    <dbReference type="NCBI Taxonomy" id="1681"/>
    <lineage>
        <taxon>Bacteria</taxon>
        <taxon>Bacillati</taxon>
        <taxon>Actinomycetota</taxon>
        <taxon>Actinomycetes</taxon>
        <taxon>Bifidobacteriales</taxon>
        <taxon>Bifidobacteriaceae</taxon>
        <taxon>Bifidobacterium</taxon>
    </lineage>
</organism>
<evidence type="ECO:0000313" key="2">
    <source>
        <dbReference type="EMBL" id="KWZ81917.1"/>
    </source>
</evidence>
<dbReference type="EMBL" id="LRPO01000022">
    <property type="protein sequence ID" value="KWZ81917.1"/>
    <property type="molecule type" value="Genomic_DNA"/>
</dbReference>
<accession>A0A0H2PCQ5</accession>
<comment type="caution">
    <text evidence="2">The sequence shown here is derived from an EMBL/GenBank/DDBJ whole genome shotgun (WGS) entry which is preliminary data.</text>
</comment>
<evidence type="ECO:0000256" key="1">
    <source>
        <dbReference type="SAM" id="MobiDB-lite"/>
    </source>
</evidence>
<sequence length="87" mass="9835">MNTSRRTNTRAAGGIAACRRHPRRRPRHTAGPRRVPATKRPRFMDDWVYAQISAKPVIPADPPAPDRTGRPGSWLARAATWLKGERR</sequence>
<dbReference type="Proteomes" id="UP000070092">
    <property type="component" value="Unassembled WGS sequence"/>
</dbReference>
<dbReference type="PATRIC" id="fig|1681.46.peg.1515"/>